<reference evidence="2" key="1">
    <citation type="submission" date="2018-06" db="EMBL/GenBank/DDBJ databases">
        <authorList>
            <person name="Zhirakovskaya E."/>
        </authorList>
    </citation>
    <scope>NUCLEOTIDE SEQUENCE</scope>
</reference>
<evidence type="ECO:0000313" key="2">
    <source>
        <dbReference type="EMBL" id="VAW00399.1"/>
    </source>
</evidence>
<feature type="coiled-coil region" evidence="1">
    <location>
        <begin position="50"/>
        <end position="97"/>
    </location>
</feature>
<protein>
    <submittedName>
        <fullName evidence="2">Uncharacterized protein</fullName>
    </submittedName>
</protein>
<organism evidence="2">
    <name type="scientific">hydrothermal vent metagenome</name>
    <dbReference type="NCBI Taxonomy" id="652676"/>
    <lineage>
        <taxon>unclassified sequences</taxon>
        <taxon>metagenomes</taxon>
        <taxon>ecological metagenomes</taxon>
    </lineage>
</organism>
<dbReference type="Gene3D" id="1.20.58.430">
    <property type="entry name" value="Type IV secretion system, VirB5-domain"/>
    <property type="match status" value="1"/>
</dbReference>
<sequence>MHNTRAIRKIFTGMAVLLASVLLSLPAAAQMAVVDGNLANIVGNGQRQSQQQWQRLFQELQKEYDLLERSNNTLEEIKESNAKIQELTETIEQHIKEIKESMIGPMYEELVSAGSDGEEARNKLADIYRQDYSGLGLGLSASEAALQTFSDQYGFLSAETLFATGSGLYAQRQELTDSVYFAGYAVQETLDDMAKRYTRYDNIEEEIGSAEDQKGRETLANILALENGRAMMKMLEMQSIHINLTRQQLSQQIGADDSRFTIWGIKNQ</sequence>
<dbReference type="InterPro" id="IPR023220">
    <property type="entry name" value="T4SS_VirB5-domain"/>
</dbReference>
<proteinExistence type="predicted"/>
<name>A0A3B0SHU0_9ZZZZ</name>
<accession>A0A3B0SHU0</accession>
<evidence type="ECO:0000256" key="1">
    <source>
        <dbReference type="SAM" id="Coils"/>
    </source>
</evidence>
<keyword evidence="1" id="KW-0175">Coiled coil</keyword>
<gene>
    <name evidence="2" type="ORF">MNBD_ALPHA06-1734</name>
</gene>
<dbReference type="AlphaFoldDB" id="A0A3B0SHU0"/>
<dbReference type="EMBL" id="UOEE01000294">
    <property type="protein sequence ID" value="VAW00399.1"/>
    <property type="molecule type" value="Genomic_DNA"/>
</dbReference>